<reference evidence="2" key="1">
    <citation type="submission" date="2022-12" db="EMBL/GenBank/DDBJ databases">
        <title>Draft genome sequences of 22 rhizogenic Agrobacterium biovar 1 strains, the causative agent of hairy root disease.</title>
        <authorList>
            <person name="Kim N."/>
            <person name="Vargas P."/>
            <person name="Rediers H."/>
        </authorList>
    </citation>
    <scope>NUCLEOTIDE SEQUENCE</scope>
    <source>
        <strain evidence="2">ST07.17.026</strain>
    </source>
</reference>
<protein>
    <submittedName>
        <fullName evidence="2">Glycosyltransferase family 1 protein</fullName>
    </submittedName>
</protein>
<evidence type="ECO:0000313" key="3">
    <source>
        <dbReference type="Proteomes" id="UP001151309"/>
    </source>
</evidence>
<dbReference type="SUPFAM" id="SSF53756">
    <property type="entry name" value="UDP-Glycosyltransferase/glycogen phosphorylase"/>
    <property type="match status" value="1"/>
</dbReference>
<evidence type="ECO:0000313" key="2">
    <source>
        <dbReference type="EMBL" id="MCZ7912712.1"/>
    </source>
</evidence>
<dbReference type="EMBL" id="JAPZLT010000021">
    <property type="protein sequence ID" value="MCZ7912712.1"/>
    <property type="molecule type" value="Genomic_DNA"/>
</dbReference>
<name>A0A9X3QWE4_9HYPH</name>
<feature type="domain" description="Glycosyl transferase family 1" evidence="1">
    <location>
        <begin position="296"/>
        <end position="459"/>
    </location>
</feature>
<dbReference type="CDD" id="cd03809">
    <property type="entry name" value="GT4_MtfB-like"/>
    <property type="match status" value="1"/>
</dbReference>
<proteinExistence type="predicted"/>
<dbReference type="AlphaFoldDB" id="A0A9X3QWE4"/>
<dbReference type="Gene3D" id="3.40.50.2000">
    <property type="entry name" value="Glycogen Phosphorylase B"/>
    <property type="match status" value="1"/>
</dbReference>
<dbReference type="PANTHER" id="PTHR46401">
    <property type="entry name" value="GLYCOSYLTRANSFERASE WBBK-RELATED"/>
    <property type="match status" value="1"/>
</dbReference>
<sequence length="486" mass="55181">MSSEHKKKRVFFDISSLVEYVSKIDRYSGIQRVLVNIITKLENATSDAEFYLCFHEGVGKKYVCVSFDEFDLANFDDPRTLRGALNVGKSKGTADVGIISKYKSNAAKYYFHRTRLDILAFLGSKSSFLRYNITPERWLEMRFPKDGRARRDTVRKSFLAICRPGDALVNLDSSWLPLHERTFSAAKEKGVICYTLVYDLIPILLPQTTHGMMPLIFHKWLANSVDYTSKYLCISNATKRDLQDFLAKYGFEREVAVLSLVQQGIDKKISPTALGPMSTQVNKDAYPWLHEVAEISDDVRNVTTVPYVLCAGTIEARKNVWRIAQSWQRLLQEGNYDLPRLVFAGRKGWHIEAFENFLKGSGNLDGWIQVVEAPSDAELAFLYRNCKFSIMASLYEGWGLPVGEALSYGKTAVVANNSSLPEVGGEYVEYCDATSIESIAAACRRLINDPQRLQELEKRISTAKMRNWEEVCRDLLNILETAPEKM</sequence>
<comment type="caution">
    <text evidence="2">The sequence shown here is derived from an EMBL/GenBank/DDBJ whole genome shotgun (WGS) entry which is preliminary data.</text>
</comment>
<dbReference type="PANTHER" id="PTHR46401:SF9">
    <property type="entry name" value="MANNOSYLTRANSFERASE A"/>
    <property type="match status" value="1"/>
</dbReference>
<dbReference type="InterPro" id="IPR001296">
    <property type="entry name" value="Glyco_trans_1"/>
</dbReference>
<dbReference type="Proteomes" id="UP001151309">
    <property type="component" value="Unassembled WGS sequence"/>
</dbReference>
<dbReference type="GO" id="GO:0016757">
    <property type="term" value="F:glycosyltransferase activity"/>
    <property type="evidence" value="ECO:0007669"/>
    <property type="project" value="InterPro"/>
</dbReference>
<gene>
    <name evidence="2" type="ORF">O9X94_25660</name>
</gene>
<dbReference type="Pfam" id="PF00534">
    <property type="entry name" value="Glycos_transf_1"/>
    <property type="match status" value="1"/>
</dbReference>
<organism evidence="2 3">
    <name type="scientific">Agrobacterium leguminum</name>
    <dbReference type="NCBI Taxonomy" id="2792015"/>
    <lineage>
        <taxon>Bacteria</taxon>
        <taxon>Pseudomonadati</taxon>
        <taxon>Pseudomonadota</taxon>
        <taxon>Alphaproteobacteria</taxon>
        <taxon>Hyphomicrobiales</taxon>
        <taxon>Rhizobiaceae</taxon>
        <taxon>Rhizobium/Agrobacterium group</taxon>
        <taxon>Agrobacterium</taxon>
    </lineage>
</organism>
<keyword evidence="3" id="KW-1185">Reference proteome</keyword>
<evidence type="ECO:0000259" key="1">
    <source>
        <dbReference type="Pfam" id="PF00534"/>
    </source>
</evidence>
<dbReference type="RefSeq" id="WP_269833002.1">
    <property type="nucleotide sequence ID" value="NZ_JAPZLT010000021.1"/>
</dbReference>
<accession>A0A9X3QWE4</accession>